<dbReference type="OrthoDB" id="2019149at2759"/>
<keyword evidence="11" id="KW-0961">Cell wall biogenesis/degradation</keyword>
<comment type="pathway">
    <text evidence="2 11">Glycan metabolism; pectin degradation; 2-dehydro-3-deoxy-D-gluconate from pectin: step 1/5.</text>
</comment>
<dbReference type="InterPro" id="IPR000070">
    <property type="entry name" value="Pectinesterase_cat"/>
</dbReference>
<feature type="chain" id="PRO_5011823303" description="Pectinesterase" evidence="11">
    <location>
        <begin position="22"/>
        <end position="314"/>
    </location>
</feature>
<evidence type="ECO:0000256" key="2">
    <source>
        <dbReference type="ARBA" id="ARBA00005184"/>
    </source>
</evidence>
<evidence type="ECO:0000256" key="7">
    <source>
        <dbReference type="ARBA" id="ARBA00022801"/>
    </source>
</evidence>
<dbReference type="PANTHER" id="PTHR31321:SF57">
    <property type="entry name" value="PECTINESTERASE 53-RELATED"/>
    <property type="match status" value="1"/>
</dbReference>
<evidence type="ECO:0000313" key="14">
    <source>
        <dbReference type="Proteomes" id="UP000184330"/>
    </source>
</evidence>
<dbReference type="EMBL" id="FJOG01000038">
    <property type="protein sequence ID" value="CZR66597.1"/>
    <property type="molecule type" value="Genomic_DNA"/>
</dbReference>
<feature type="active site" evidence="10">
    <location>
        <position position="177"/>
    </location>
</feature>
<dbReference type="Proteomes" id="UP000184330">
    <property type="component" value="Unassembled WGS sequence"/>
</dbReference>
<name>A0A1L7XNS5_9HELO</name>
<gene>
    <name evidence="13" type="ORF">PAC_16498</name>
</gene>
<dbReference type="PANTHER" id="PTHR31321">
    <property type="entry name" value="ACYL-COA THIOESTER HYDROLASE YBHC-RELATED"/>
    <property type="match status" value="1"/>
</dbReference>
<organism evidence="13 14">
    <name type="scientific">Phialocephala subalpina</name>
    <dbReference type="NCBI Taxonomy" id="576137"/>
    <lineage>
        <taxon>Eukaryota</taxon>
        <taxon>Fungi</taxon>
        <taxon>Dikarya</taxon>
        <taxon>Ascomycota</taxon>
        <taxon>Pezizomycotina</taxon>
        <taxon>Leotiomycetes</taxon>
        <taxon>Helotiales</taxon>
        <taxon>Mollisiaceae</taxon>
        <taxon>Phialocephala</taxon>
        <taxon>Phialocephala fortinii species complex</taxon>
    </lineage>
</organism>
<evidence type="ECO:0000256" key="6">
    <source>
        <dbReference type="ARBA" id="ARBA00022729"/>
    </source>
</evidence>
<dbReference type="Gene3D" id="2.160.20.10">
    <property type="entry name" value="Single-stranded right-handed beta-helix, Pectin lyase-like"/>
    <property type="match status" value="1"/>
</dbReference>
<evidence type="ECO:0000256" key="11">
    <source>
        <dbReference type="RuleBase" id="RU000589"/>
    </source>
</evidence>
<evidence type="ECO:0000259" key="12">
    <source>
        <dbReference type="Pfam" id="PF01095"/>
    </source>
</evidence>
<comment type="catalytic activity">
    <reaction evidence="9 11">
        <text>[(1-&gt;4)-alpha-D-galacturonosyl methyl ester](n) + n H2O = [(1-&gt;4)-alpha-D-galacturonosyl](n) + n methanol + n H(+)</text>
        <dbReference type="Rhea" id="RHEA:22380"/>
        <dbReference type="Rhea" id="RHEA-COMP:14570"/>
        <dbReference type="Rhea" id="RHEA-COMP:14573"/>
        <dbReference type="ChEBI" id="CHEBI:15377"/>
        <dbReference type="ChEBI" id="CHEBI:15378"/>
        <dbReference type="ChEBI" id="CHEBI:17790"/>
        <dbReference type="ChEBI" id="CHEBI:140522"/>
        <dbReference type="ChEBI" id="CHEBI:140523"/>
        <dbReference type="EC" id="3.1.1.11"/>
    </reaction>
</comment>
<comment type="subcellular location">
    <subcellularLocation>
        <location evidence="1 11">Secreted</location>
    </subcellularLocation>
</comment>
<evidence type="ECO:0000256" key="10">
    <source>
        <dbReference type="PROSITE-ProRule" id="PRU10040"/>
    </source>
</evidence>
<dbReference type="FunFam" id="2.160.20.10:FF:000014">
    <property type="entry name" value="Pectinesterase"/>
    <property type="match status" value="1"/>
</dbReference>
<proteinExistence type="inferred from homology"/>
<comment type="function">
    <text evidence="11">Involved in maceration and soft-rotting of plant tissue.</text>
</comment>
<keyword evidence="7 11" id="KW-0378">Hydrolase</keyword>
<accession>A0A1L7XNS5</accession>
<keyword evidence="14" id="KW-1185">Reference proteome</keyword>
<evidence type="ECO:0000256" key="4">
    <source>
        <dbReference type="ARBA" id="ARBA00013229"/>
    </source>
</evidence>
<dbReference type="GO" id="GO:0042545">
    <property type="term" value="P:cell wall modification"/>
    <property type="evidence" value="ECO:0007669"/>
    <property type="project" value="UniProtKB-UniRule"/>
</dbReference>
<evidence type="ECO:0000256" key="9">
    <source>
        <dbReference type="ARBA" id="ARBA00047928"/>
    </source>
</evidence>
<protein>
    <recommendedName>
        <fullName evidence="4 11">Pectinesterase</fullName>
        <ecNumber evidence="4 11">3.1.1.11</ecNumber>
    </recommendedName>
</protein>
<keyword evidence="8 11" id="KW-0063">Aspartyl esterase</keyword>
<dbReference type="AlphaFoldDB" id="A0A1L7XNS5"/>
<comment type="similarity">
    <text evidence="3">Belongs to the pectinesterase family.</text>
</comment>
<evidence type="ECO:0000256" key="5">
    <source>
        <dbReference type="ARBA" id="ARBA00022525"/>
    </source>
</evidence>
<evidence type="ECO:0000256" key="8">
    <source>
        <dbReference type="ARBA" id="ARBA00023085"/>
    </source>
</evidence>
<dbReference type="GO" id="GO:0005576">
    <property type="term" value="C:extracellular region"/>
    <property type="evidence" value="ECO:0007669"/>
    <property type="project" value="UniProtKB-SubCell"/>
</dbReference>
<dbReference type="PROSITE" id="PS00503">
    <property type="entry name" value="PECTINESTERASE_2"/>
    <property type="match status" value="1"/>
</dbReference>
<feature type="signal peptide" evidence="11">
    <location>
        <begin position="1"/>
        <end position="21"/>
    </location>
</feature>
<reference evidence="13 14" key="1">
    <citation type="submission" date="2016-03" db="EMBL/GenBank/DDBJ databases">
        <authorList>
            <person name="Ploux O."/>
        </authorList>
    </citation>
    <scope>NUCLEOTIDE SEQUENCE [LARGE SCALE GENOMIC DNA]</scope>
    <source>
        <strain evidence="13 14">UAMH 11012</strain>
    </source>
</reference>
<dbReference type="Pfam" id="PF01095">
    <property type="entry name" value="Pectinesterase"/>
    <property type="match status" value="1"/>
</dbReference>
<keyword evidence="6 11" id="KW-0732">Signal</keyword>
<dbReference type="InterPro" id="IPR011050">
    <property type="entry name" value="Pectin_lyase_fold/virulence"/>
</dbReference>
<dbReference type="GO" id="GO:0030599">
    <property type="term" value="F:pectinesterase activity"/>
    <property type="evidence" value="ECO:0007669"/>
    <property type="project" value="UniProtKB-UniRule"/>
</dbReference>
<dbReference type="SUPFAM" id="SSF51126">
    <property type="entry name" value="Pectin lyase-like"/>
    <property type="match status" value="1"/>
</dbReference>
<evidence type="ECO:0000256" key="1">
    <source>
        <dbReference type="ARBA" id="ARBA00004613"/>
    </source>
</evidence>
<dbReference type="GO" id="GO:0045490">
    <property type="term" value="P:pectin catabolic process"/>
    <property type="evidence" value="ECO:0007669"/>
    <property type="project" value="UniProtKB-UniRule"/>
</dbReference>
<sequence length="314" mass="33447">MLLNHLHSFLLLPSLVALGQSLAIQKGQRALQAQAAVSSSAVAALGSGSDDACIFIYAGTYEEQVSIEYEGNLTIYGYTSDTSSYSSNEVTISSSQSSAEAGTLDDSSAVNFASDGINIYNINFENTFGTASQAVAVTANGDSQGFYGCQFIGWQDTLYSKAGNQYYKSCYIEGATDFIFGDAAAWFDSCDIAAKKAGAAITANSRTLSTDDAWYVFDSCNVDAASGYSLEGEVYLGRPWRVLARVMFQSSVLSNIINAAGWTTMADNATPVFEEFNNSGDGSDTSDREYTTTATAAVTQSELWGDASWIDATY</sequence>
<dbReference type="EC" id="3.1.1.11" evidence="4 11"/>
<evidence type="ECO:0000256" key="3">
    <source>
        <dbReference type="ARBA" id="ARBA00008891"/>
    </source>
</evidence>
<feature type="domain" description="Pectinesterase catalytic" evidence="12">
    <location>
        <begin position="41"/>
        <end position="289"/>
    </location>
</feature>
<dbReference type="UniPathway" id="UPA00545">
    <property type="reaction ID" value="UER00823"/>
</dbReference>
<dbReference type="InterPro" id="IPR012334">
    <property type="entry name" value="Pectin_lyas_fold"/>
</dbReference>
<dbReference type="InterPro" id="IPR033131">
    <property type="entry name" value="Pectinesterase_Asp_AS"/>
</dbReference>
<keyword evidence="5 11" id="KW-0964">Secreted</keyword>
<evidence type="ECO:0000313" key="13">
    <source>
        <dbReference type="EMBL" id="CZR66597.1"/>
    </source>
</evidence>